<reference evidence="2" key="1">
    <citation type="submission" date="2021-02" db="EMBL/GenBank/DDBJ databases">
        <authorList>
            <person name="Nowell W R."/>
        </authorList>
    </citation>
    <scope>NUCLEOTIDE SEQUENCE</scope>
</reference>
<keyword evidence="4" id="KW-1185">Reference proteome</keyword>
<evidence type="ECO:0000313" key="2">
    <source>
        <dbReference type="EMBL" id="CAF1091920.1"/>
    </source>
</evidence>
<evidence type="ECO:0000313" key="3">
    <source>
        <dbReference type="EMBL" id="CAF1093509.1"/>
    </source>
</evidence>
<dbReference type="EMBL" id="CAJNOL010000498">
    <property type="protein sequence ID" value="CAF1091920.1"/>
    <property type="molecule type" value="Genomic_DNA"/>
</dbReference>
<protein>
    <submittedName>
        <fullName evidence="2">Uncharacterized protein</fullName>
    </submittedName>
</protein>
<accession>A0A814NGG9</accession>
<proteinExistence type="predicted"/>
<dbReference type="EMBL" id="CAJNOH010000122">
    <property type="protein sequence ID" value="CAF0887023.1"/>
    <property type="molecule type" value="Genomic_DNA"/>
</dbReference>
<dbReference type="EMBL" id="CAJNOL010000502">
    <property type="protein sequence ID" value="CAF1093509.1"/>
    <property type="molecule type" value="Genomic_DNA"/>
</dbReference>
<dbReference type="AlphaFoldDB" id="A0A814NGG9"/>
<dbReference type="Proteomes" id="UP000663854">
    <property type="component" value="Unassembled WGS sequence"/>
</dbReference>
<name>A0A814NGG9_9BILA</name>
<gene>
    <name evidence="2" type="ORF">JXQ802_LOCUS18737</name>
    <name evidence="3" type="ORF">JXQ802_LOCUS18819</name>
    <name evidence="1" type="ORF">PYM288_LOCUS8836</name>
</gene>
<dbReference type="Proteomes" id="UP000663870">
    <property type="component" value="Unassembled WGS sequence"/>
</dbReference>
<organism evidence="2 4">
    <name type="scientific">Rotaria sordida</name>
    <dbReference type="NCBI Taxonomy" id="392033"/>
    <lineage>
        <taxon>Eukaryota</taxon>
        <taxon>Metazoa</taxon>
        <taxon>Spiralia</taxon>
        <taxon>Gnathifera</taxon>
        <taxon>Rotifera</taxon>
        <taxon>Eurotatoria</taxon>
        <taxon>Bdelloidea</taxon>
        <taxon>Philodinida</taxon>
        <taxon>Philodinidae</taxon>
        <taxon>Rotaria</taxon>
    </lineage>
</organism>
<evidence type="ECO:0000313" key="4">
    <source>
        <dbReference type="Proteomes" id="UP000663870"/>
    </source>
</evidence>
<evidence type="ECO:0000313" key="1">
    <source>
        <dbReference type="EMBL" id="CAF0887023.1"/>
    </source>
</evidence>
<sequence length="71" mass="8257">MIYYAPQARQRISDEAIERFHVINKRPTDVEKDHLAIECNITLAPKRMCNDSVRCKTSIFIDSLSIYISNN</sequence>
<comment type="caution">
    <text evidence="2">The sequence shown here is derived from an EMBL/GenBank/DDBJ whole genome shotgun (WGS) entry which is preliminary data.</text>
</comment>